<dbReference type="SUPFAM" id="SSF81442">
    <property type="entry name" value="Cytochrome c oxidase subunit I-like"/>
    <property type="match status" value="1"/>
</dbReference>
<keyword evidence="1" id="KW-0679">Respiratory chain</keyword>
<dbReference type="Pfam" id="PF00115">
    <property type="entry name" value="COX1"/>
    <property type="match status" value="1"/>
</dbReference>
<feature type="transmembrane region" description="Helical" evidence="4">
    <location>
        <begin position="117"/>
        <end position="139"/>
    </location>
</feature>
<dbReference type="InterPro" id="IPR023616">
    <property type="entry name" value="Cyt_c_oxase-like_su1_dom"/>
</dbReference>
<dbReference type="GO" id="GO:0015990">
    <property type="term" value="P:electron transport coupled proton transport"/>
    <property type="evidence" value="ECO:0007669"/>
    <property type="project" value="TreeGrafter"/>
</dbReference>
<comment type="function">
    <text evidence="3">Cytochrome c oxidase is the component of the respiratory chain that catalyzes the reduction of oxygen to water. Subunits 1-3 form the functional core of the enzyme complex. CO I is the catalytic subunit of the enzyme. Electrons originating in cytochrome c are transferred via the copper A center of subunit 2 and heme A of subunit 1 to the bimetallic center formed by heme A3 and copper B.</text>
</comment>
<feature type="transmembrane region" description="Helical" evidence="4">
    <location>
        <begin position="76"/>
        <end position="97"/>
    </location>
</feature>
<keyword evidence="2" id="KW-0249">Electron transport</keyword>
<gene>
    <name evidence="6" type="ORF">SHKM778_66390</name>
</gene>
<dbReference type="InterPro" id="IPR000883">
    <property type="entry name" value="Cyt_C_Oxase_1"/>
</dbReference>
<dbReference type="GO" id="GO:0022904">
    <property type="term" value="P:respiratory electron transport chain"/>
    <property type="evidence" value="ECO:0007669"/>
    <property type="project" value="TreeGrafter"/>
</dbReference>
<dbReference type="InterPro" id="IPR036927">
    <property type="entry name" value="Cyt_c_oxase-like_su1_sf"/>
</dbReference>
<evidence type="ECO:0000256" key="2">
    <source>
        <dbReference type="ARBA" id="ARBA00022982"/>
    </source>
</evidence>
<proteinExistence type="predicted"/>
<dbReference type="EMBL" id="AP035768">
    <property type="protein sequence ID" value="BFO20251.1"/>
    <property type="molecule type" value="Genomic_DNA"/>
</dbReference>
<protein>
    <recommendedName>
        <fullName evidence="5">Cytochrome oxidase subunit I profile domain-containing protein</fullName>
    </recommendedName>
</protein>
<dbReference type="PROSITE" id="PS50855">
    <property type="entry name" value="COX1"/>
    <property type="match status" value="1"/>
</dbReference>
<keyword evidence="4" id="KW-0812">Transmembrane</keyword>
<dbReference type="GO" id="GO:0004129">
    <property type="term" value="F:cytochrome-c oxidase activity"/>
    <property type="evidence" value="ECO:0007669"/>
    <property type="project" value="InterPro"/>
</dbReference>
<evidence type="ECO:0000256" key="4">
    <source>
        <dbReference type="SAM" id="Phobius"/>
    </source>
</evidence>
<feature type="transmembrane region" description="Helical" evidence="4">
    <location>
        <begin position="35"/>
        <end position="55"/>
    </location>
</feature>
<dbReference type="PRINTS" id="PR01165">
    <property type="entry name" value="CYCOXIDASEI"/>
</dbReference>
<name>A0AAT9HSG5_9ACTN</name>
<feature type="domain" description="Cytochrome oxidase subunit I profile" evidence="5">
    <location>
        <begin position="25"/>
        <end position="150"/>
    </location>
</feature>
<keyword evidence="4" id="KW-1133">Transmembrane helix</keyword>
<dbReference type="PANTHER" id="PTHR10422">
    <property type="entry name" value="CYTOCHROME C OXIDASE SUBUNIT 1"/>
    <property type="match status" value="1"/>
</dbReference>
<sequence length="150" mass="16555">MGTQTVQAAARPAPRQRRGRLVIDWLTTTDHKKIGHLYLITSFVFFLIAGVMALLMRAELARPGLQIIDNQQFNQLFTMHGTIMLLLFATPSFAGFANELMPLQIGAPDVAFPRLNMLSYWLFLFGGLIVLGSLVVTGARPPSAGSPTRR</sequence>
<accession>A0AAT9HSG5</accession>
<evidence type="ECO:0000259" key="5">
    <source>
        <dbReference type="PROSITE" id="PS50855"/>
    </source>
</evidence>
<reference evidence="6" key="2">
    <citation type="submission" date="2024-07" db="EMBL/GenBank/DDBJ databases">
        <title>Streptomyces haneummycinica sp. nov., a new antibiotic-producing actinobacterium isolated from marine sediment.</title>
        <authorList>
            <person name="Uemura M."/>
            <person name="Hamada M."/>
            <person name="Hirano S."/>
            <person name="Kobayashi K."/>
            <person name="Ohshiro T."/>
            <person name="Kobayashi T."/>
            <person name="Terahara T."/>
        </authorList>
    </citation>
    <scope>NUCLEOTIDE SEQUENCE</scope>
    <source>
        <strain evidence="6">KM77-8</strain>
    </source>
</reference>
<organism evidence="6">
    <name type="scientific">Streptomyces haneummycinicus</name>
    <dbReference type="NCBI Taxonomy" id="3074435"/>
    <lineage>
        <taxon>Bacteria</taxon>
        <taxon>Bacillati</taxon>
        <taxon>Actinomycetota</taxon>
        <taxon>Actinomycetes</taxon>
        <taxon>Kitasatosporales</taxon>
        <taxon>Streptomycetaceae</taxon>
        <taxon>Streptomyces</taxon>
    </lineage>
</organism>
<reference evidence="6" key="1">
    <citation type="submission" date="2024-06" db="EMBL/GenBank/DDBJ databases">
        <authorList>
            <consortium name="consrtm"/>
            <person name="Uemura M."/>
            <person name="Terahara T."/>
        </authorList>
    </citation>
    <scope>NUCLEOTIDE SEQUENCE</scope>
    <source>
        <strain evidence="6">KM77-8</strain>
    </source>
</reference>
<dbReference type="GO" id="GO:0009060">
    <property type="term" value="P:aerobic respiration"/>
    <property type="evidence" value="ECO:0007669"/>
    <property type="project" value="InterPro"/>
</dbReference>
<keyword evidence="1" id="KW-0813">Transport</keyword>
<dbReference type="PANTHER" id="PTHR10422:SF18">
    <property type="entry name" value="CYTOCHROME C OXIDASE SUBUNIT 1"/>
    <property type="match status" value="1"/>
</dbReference>
<evidence type="ECO:0000256" key="1">
    <source>
        <dbReference type="ARBA" id="ARBA00022660"/>
    </source>
</evidence>
<dbReference type="Gene3D" id="1.20.210.10">
    <property type="entry name" value="Cytochrome c oxidase-like, subunit I domain"/>
    <property type="match status" value="1"/>
</dbReference>
<evidence type="ECO:0000256" key="3">
    <source>
        <dbReference type="ARBA" id="ARBA00025218"/>
    </source>
</evidence>
<evidence type="ECO:0000313" key="6">
    <source>
        <dbReference type="EMBL" id="BFO20251.1"/>
    </source>
</evidence>
<dbReference type="AlphaFoldDB" id="A0AAT9HSG5"/>
<dbReference type="GO" id="GO:0020037">
    <property type="term" value="F:heme binding"/>
    <property type="evidence" value="ECO:0007669"/>
    <property type="project" value="InterPro"/>
</dbReference>
<dbReference type="GO" id="GO:0016020">
    <property type="term" value="C:membrane"/>
    <property type="evidence" value="ECO:0007669"/>
    <property type="project" value="InterPro"/>
</dbReference>
<keyword evidence="4" id="KW-0472">Membrane</keyword>